<proteinExistence type="inferred from homology"/>
<evidence type="ECO:0000313" key="4">
    <source>
        <dbReference type="Proteomes" id="UP000051922"/>
    </source>
</evidence>
<dbReference type="GO" id="GO:0005829">
    <property type="term" value="C:cytosol"/>
    <property type="evidence" value="ECO:0007669"/>
    <property type="project" value="TreeGrafter"/>
</dbReference>
<dbReference type="Pfam" id="PF02033">
    <property type="entry name" value="RBFA"/>
    <property type="match status" value="1"/>
</dbReference>
<accession>A0A0R1U1H8</accession>
<gene>
    <name evidence="2" type="primary">rbfA</name>
    <name evidence="3" type="ORF">FC50_GL000410</name>
</gene>
<evidence type="ECO:0000256" key="1">
    <source>
        <dbReference type="ARBA" id="ARBA00022517"/>
    </source>
</evidence>
<comment type="subcellular location">
    <subcellularLocation>
        <location evidence="2">Cytoplasm</location>
    </subcellularLocation>
</comment>
<dbReference type="SUPFAM" id="SSF89919">
    <property type="entry name" value="Ribosome-binding factor A, RbfA"/>
    <property type="match status" value="1"/>
</dbReference>
<dbReference type="InterPro" id="IPR015946">
    <property type="entry name" value="KH_dom-like_a/b"/>
</dbReference>
<keyword evidence="2" id="KW-0963">Cytoplasm</keyword>
<dbReference type="RefSeq" id="WP_054649807.1">
    <property type="nucleotide sequence ID" value="NZ_AZFJ01000037.1"/>
</dbReference>
<dbReference type="InterPro" id="IPR020053">
    <property type="entry name" value="Ribosome-bd_factorA_CS"/>
</dbReference>
<dbReference type="GO" id="GO:0030490">
    <property type="term" value="P:maturation of SSU-rRNA"/>
    <property type="evidence" value="ECO:0007669"/>
    <property type="project" value="UniProtKB-UniRule"/>
</dbReference>
<comment type="similarity">
    <text evidence="2">Belongs to the RbfA family.</text>
</comment>
<comment type="caution">
    <text evidence="3">The sequence shown here is derived from an EMBL/GenBank/DDBJ whole genome shotgun (WGS) entry which is preliminary data.</text>
</comment>
<name>A0A0R1U1H8_9LACO</name>
<dbReference type="EMBL" id="AZFJ01000037">
    <property type="protein sequence ID" value="KRL86766.1"/>
    <property type="molecule type" value="Genomic_DNA"/>
</dbReference>
<dbReference type="Gene3D" id="3.30.300.20">
    <property type="match status" value="1"/>
</dbReference>
<dbReference type="AlphaFoldDB" id="A0A0R1U1H8"/>
<comment type="function">
    <text evidence="2">One of several proteins that assist in the late maturation steps of the functional core of the 30S ribosomal subunit. Associates with free 30S ribosomal subunits (but not with 30S subunits that are part of 70S ribosomes or polysomes). Required for efficient processing of 16S rRNA. May interact with the 5'-terminal helix region of 16S rRNA.</text>
</comment>
<reference evidence="3 4" key="1">
    <citation type="journal article" date="2015" name="Genome Announc.">
        <title>Expanding the biotechnology potential of lactobacilli through comparative genomics of 213 strains and associated genera.</title>
        <authorList>
            <person name="Sun Z."/>
            <person name="Harris H.M."/>
            <person name="McCann A."/>
            <person name="Guo C."/>
            <person name="Argimon S."/>
            <person name="Zhang W."/>
            <person name="Yang X."/>
            <person name="Jeffery I.B."/>
            <person name="Cooney J.C."/>
            <person name="Kagawa T.F."/>
            <person name="Liu W."/>
            <person name="Song Y."/>
            <person name="Salvetti E."/>
            <person name="Wrobel A."/>
            <person name="Rasinkangas P."/>
            <person name="Parkhill J."/>
            <person name="Rea M.C."/>
            <person name="O'Sullivan O."/>
            <person name="Ritari J."/>
            <person name="Douillard F.P."/>
            <person name="Paul Ross R."/>
            <person name="Yang R."/>
            <person name="Briner A.E."/>
            <person name="Felis G.E."/>
            <person name="de Vos W.M."/>
            <person name="Barrangou R."/>
            <person name="Klaenhammer T.R."/>
            <person name="Caufield P.W."/>
            <person name="Cui Y."/>
            <person name="Zhang H."/>
            <person name="O'Toole P.W."/>
        </authorList>
    </citation>
    <scope>NUCLEOTIDE SEQUENCE [LARGE SCALE GENOMIC DNA]</scope>
    <source>
        <strain evidence="3 4">DSM 15945</strain>
    </source>
</reference>
<dbReference type="NCBIfam" id="TIGR00082">
    <property type="entry name" value="rbfA"/>
    <property type="match status" value="1"/>
</dbReference>
<protein>
    <recommendedName>
        <fullName evidence="2">Ribosome-binding factor A</fullName>
    </recommendedName>
</protein>
<dbReference type="PANTHER" id="PTHR33515:SF1">
    <property type="entry name" value="RIBOSOME-BINDING FACTOR A, CHLOROPLASTIC-RELATED"/>
    <property type="match status" value="1"/>
</dbReference>
<keyword evidence="1 2" id="KW-0690">Ribosome biogenesis</keyword>
<sequence>MKHRIGRVEQQIQREVDDILLKLVNDPRVDGVTITGVQLTGDLQQATIYFSVLDDSPAHVEEVLAGLNKAKGLIRREVGRRIRLFKVPSLHFAQDTSVQYGARIDELLAQANKEDAETDAEQDQNEPK</sequence>
<dbReference type="PROSITE" id="PS01319">
    <property type="entry name" value="RBFA"/>
    <property type="match status" value="1"/>
</dbReference>
<organism evidence="3 4">
    <name type="scientific">Lacticaseibacillus pantheris DSM 15945 = JCM 12539 = NBRC 106106</name>
    <dbReference type="NCBI Taxonomy" id="1423783"/>
    <lineage>
        <taxon>Bacteria</taxon>
        <taxon>Bacillati</taxon>
        <taxon>Bacillota</taxon>
        <taxon>Bacilli</taxon>
        <taxon>Lactobacillales</taxon>
        <taxon>Lactobacillaceae</taxon>
        <taxon>Lacticaseibacillus</taxon>
    </lineage>
</organism>
<dbReference type="Proteomes" id="UP000051922">
    <property type="component" value="Unassembled WGS sequence"/>
</dbReference>
<dbReference type="PATRIC" id="fig|1423783.4.peg.425"/>
<comment type="subunit">
    <text evidence="2">Monomer. Binds 30S ribosomal subunits, but not 50S ribosomal subunits or 70S ribosomes.</text>
</comment>
<dbReference type="OrthoDB" id="307788at2"/>
<dbReference type="InterPro" id="IPR023799">
    <property type="entry name" value="RbfA_dom_sf"/>
</dbReference>
<keyword evidence="4" id="KW-1185">Reference proteome</keyword>
<evidence type="ECO:0000256" key="2">
    <source>
        <dbReference type="HAMAP-Rule" id="MF_00003"/>
    </source>
</evidence>
<evidence type="ECO:0000313" key="3">
    <source>
        <dbReference type="EMBL" id="KRL86766.1"/>
    </source>
</evidence>
<dbReference type="HAMAP" id="MF_00003">
    <property type="entry name" value="RbfA"/>
    <property type="match status" value="1"/>
</dbReference>
<dbReference type="STRING" id="1423783.FC50_GL000410"/>
<dbReference type="InterPro" id="IPR000238">
    <property type="entry name" value="RbfA"/>
</dbReference>
<dbReference type="PANTHER" id="PTHR33515">
    <property type="entry name" value="RIBOSOME-BINDING FACTOR A, CHLOROPLASTIC-RELATED"/>
    <property type="match status" value="1"/>
</dbReference>
<dbReference type="GO" id="GO:0043024">
    <property type="term" value="F:ribosomal small subunit binding"/>
    <property type="evidence" value="ECO:0007669"/>
    <property type="project" value="TreeGrafter"/>
</dbReference>